<evidence type="ECO:0000256" key="6">
    <source>
        <dbReference type="SAM" id="Phobius"/>
    </source>
</evidence>
<feature type="transmembrane region" description="Helical" evidence="6">
    <location>
        <begin position="524"/>
        <end position="543"/>
    </location>
</feature>
<evidence type="ECO:0000256" key="2">
    <source>
        <dbReference type="ARBA" id="ARBA00022692"/>
    </source>
</evidence>
<feature type="compositionally biased region" description="Low complexity" evidence="5">
    <location>
        <begin position="318"/>
        <end position="337"/>
    </location>
</feature>
<dbReference type="InterPro" id="IPR051328">
    <property type="entry name" value="T7SS_ABC-Transporter"/>
</dbReference>
<evidence type="ECO:0000256" key="1">
    <source>
        <dbReference type="ARBA" id="ARBA00004141"/>
    </source>
</evidence>
<evidence type="ECO:0000259" key="7">
    <source>
        <dbReference type="Pfam" id="PF12698"/>
    </source>
</evidence>
<dbReference type="GO" id="GO:0140359">
    <property type="term" value="F:ABC-type transporter activity"/>
    <property type="evidence" value="ECO:0007669"/>
    <property type="project" value="InterPro"/>
</dbReference>
<dbReference type="EMBL" id="DXFA01000159">
    <property type="protein sequence ID" value="HIX49216.1"/>
    <property type="molecule type" value="Genomic_DNA"/>
</dbReference>
<dbReference type="NCBIfam" id="TIGR03062">
    <property type="entry name" value="pip_yhgE_Cterm"/>
    <property type="match status" value="1"/>
</dbReference>
<feature type="transmembrane region" description="Helical" evidence="6">
    <location>
        <begin position="591"/>
        <end position="611"/>
    </location>
</feature>
<evidence type="ECO:0000313" key="9">
    <source>
        <dbReference type="Proteomes" id="UP000824243"/>
    </source>
</evidence>
<feature type="domain" description="ABC-2 type transporter transmembrane" evidence="7">
    <location>
        <begin position="22"/>
        <end position="165"/>
    </location>
</feature>
<reference evidence="8" key="1">
    <citation type="journal article" date="2021" name="PeerJ">
        <title>Extensive microbial diversity within the chicken gut microbiome revealed by metagenomics and culture.</title>
        <authorList>
            <person name="Gilroy R."/>
            <person name="Ravi A."/>
            <person name="Getino M."/>
            <person name="Pursley I."/>
            <person name="Horton D.L."/>
            <person name="Alikhan N.F."/>
            <person name="Baker D."/>
            <person name="Gharbi K."/>
            <person name="Hall N."/>
            <person name="Watson M."/>
            <person name="Adriaenssens E.M."/>
            <person name="Foster-Nyarko E."/>
            <person name="Jarju S."/>
            <person name="Secka A."/>
            <person name="Antonio M."/>
            <person name="Oren A."/>
            <person name="Chaudhuri R.R."/>
            <person name="La Ragione R."/>
            <person name="Hildebrand F."/>
            <person name="Pallen M.J."/>
        </authorList>
    </citation>
    <scope>NUCLEOTIDE SEQUENCE</scope>
    <source>
        <strain evidence="8">ChiSjej5B23-15282</strain>
    </source>
</reference>
<feature type="transmembrane region" description="Helical" evidence="6">
    <location>
        <begin position="618"/>
        <end position="640"/>
    </location>
</feature>
<dbReference type="NCBIfam" id="TIGR03061">
    <property type="entry name" value="pip_yhgE_Nterm"/>
    <property type="match status" value="1"/>
</dbReference>
<reference evidence="8" key="2">
    <citation type="submission" date="2021-04" db="EMBL/GenBank/DDBJ databases">
        <authorList>
            <person name="Gilroy R."/>
        </authorList>
    </citation>
    <scope>NUCLEOTIDE SEQUENCE</scope>
    <source>
        <strain evidence="8">ChiSjej5B23-15282</strain>
    </source>
</reference>
<dbReference type="Gene3D" id="3.40.1710.10">
    <property type="entry name" value="abc type-2 transporter like domain"/>
    <property type="match status" value="1"/>
</dbReference>
<protein>
    <submittedName>
        <fullName evidence="8">YhgE/Pip domain-containing protein</fullName>
    </submittedName>
</protein>
<evidence type="ECO:0000256" key="4">
    <source>
        <dbReference type="ARBA" id="ARBA00023136"/>
    </source>
</evidence>
<dbReference type="PANTHER" id="PTHR43077">
    <property type="entry name" value="TRANSPORT PERMEASE YVFS-RELATED"/>
    <property type="match status" value="1"/>
</dbReference>
<feature type="transmembrane region" description="Helical" evidence="6">
    <location>
        <begin position="563"/>
        <end position="585"/>
    </location>
</feature>
<keyword evidence="3 6" id="KW-1133">Transmembrane helix</keyword>
<dbReference type="InterPro" id="IPR013525">
    <property type="entry name" value="ABC2_TM"/>
</dbReference>
<dbReference type="AlphaFoldDB" id="A0A9D1VYL2"/>
<proteinExistence type="predicted"/>
<organism evidence="8 9">
    <name type="scientific">Candidatus Mediterraneibacter caccavium</name>
    <dbReference type="NCBI Taxonomy" id="2838661"/>
    <lineage>
        <taxon>Bacteria</taxon>
        <taxon>Bacillati</taxon>
        <taxon>Bacillota</taxon>
        <taxon>Clostridia</taxon>
        <taxon>Lachnospirales</taxon>
        <taxon>Lachnospiraceae</taxon>
        <taxon>Mediterraneibacter</taxon>
    </lineage>
</organism>
<dbReference type="InterPro" id="IPR017500">
    <property type="entry name" value="Phage_infect_YhgE_N"/>
</dbReference>
<sequence>MLRQEWKKLFSNRILLVVTAAVIIIPAIYTTLFLGSMWDPYGNVGKLPVAVVNHDRPAVLDGRTLHIGKDLAEELKRNDSLDFCFPSEEDAEKGLETGRYYMVITIPEDFSENAAALTAPSPEKMVLQFKTNPGTNYIASKMGETAMKELKNSIREEVTRSYAQVMIDKAAEAADGVAQAVDGIQNLDTGASSLAGGIAEAGEGGEKLASGTAAADESMVSLSKGLSVLEEKTSGLPAAASALDEGAGALTDGAQSISQGLDTLSIGVSDLQEGADALSAGLNAVTGEGGAQSAQLRSGAAALRDALGAIISAMPAGDNSAGNSSAADSGSGDTADTPGNLSDLTAELSALQQQAAALSQGIDAYTAGADAAADAGLQLAAGVTQLQVGVDSLKSGMSDLNGGIISLRSGTSSLAESAPALTEGITQAASGAEQIQQQGTLALRLGAADLDNGLGQLGEGAADLKNGTSLLASEAARISSETEIFSDGSREQREETVDMFAAPLEIEEEQVTYVADNGHAMAPYMMSVGLWVGCIAFCLMYPLTSCPGKPGSGVKWWLSKASVLAVTAVLQAVVMLGALAFFDGFEPERAALTALTACTASVAFMSVMYFFTSLLGRVGSFLMLVFMVVQLAGSAGTYPLEISGSFVPYLHKWVPFTYTVTAFRSTISGGEDISGCLFFLLALTVVFTVLTVLEFRIRAARIGRGDRTLIGWLEAHGLA</sequence>
<dbReference type="GO" id="GO:0016020">
    <property type="term" value="C:membrane"/>
    <property type="evidence" value="ECO:0007669"/>
    <property type="project" value="UniProtKB-SubCell"/>
</dbReference>
<accession>A0A9D1VYL2</accession>
<name>A0A9D1VYL2_9FIRM</name>
<dbReference type="Pfam" id="PF12698">
    <property type="entry name" value="ABC2_membrane_3"/>
    <property type="match status" value="1"/>
</dbReference>
<keyword evidence="2 6" id="KW-0812">Transmembrane</keyword>
<feature type="transmembrane region" description="Helical" evidence="6">
    <location>
        <begin position="12"/>
        <end position="38"/>
    </location>
</feature>
<gene>
    <name evidence="8" type="ORF">H9981_09460</name>
</gene>
<keyword evidence="4 6" id="KW-0472">Membrane</keyword>
<dbReference type="Proteomes" id="UP000824243">
    <property type="component" value="Unassembled WGS sequence"/>
</dbReference>
<comment type="caution">
    <text evidence="8">The sequence shown here is derived from an EMBL/GenBank/DDBJ whole genome shotgun (WGS) entry which is preliminary data.</text>
</comment>
<comment type="subcellular location">
    <subcellularLocation>
        <location evidence="1">Membrane</location>
        <topology evidence="1">Multi-pass membrane protein</topology>
    </subcellularLocation>
</comment>
<feature type="transmembrane region" description="Helical" evidence="6">
    <location>
        <begin position="677"/>
        <end position="697"/>
    </location>
</feature>
<dbReference type="InterPro" id="IPR017501">
    <property type="entry name" value="Phage_infect_YhgE_C"/>
</dbReference>
<evidence type="ECO:0000313" key="8">
    <source>
        <dbReference type="EMBL" id="HIX49216.1"/>
    </source>
</evidence>
<feature type="region of interest" description="Disordered" evidence="5">
    <location>
        <begin position="318"/>
        <end position="341"/>
    </location>
</feature>
<evidence type="ECO:0000256" key="3">
    <source>
        <dbReference type="ARBA" id="ARBA00022989"/>
    </source>
</evidence>
<dbReference type="PANTHER" id="PTHR43077:SF5">
    <property type="entry name" value="PHAGE INFECTION PROTEIN"/>
    <property type="match status" value="1"/>
</dbReference>
<evidence type="ECO:0000256" key="5">
    <source>
        <dbReference type="SAM" id="MobiDB-lite"/>
    </source>
</evidence>